<keyword evidence="1" id="KW-0472">Membrane</keyword>
<comment type="caution">
    <text evidence="2">The sequence shown here is derived from an EMBL/GenBank/DDBJ whole genome shotgun (WGS) entry which is preliminary data.</text>
</comment>
<evidence type="ECO:0000313" key="3">
    <source>
        <dbReference type="Proteomes" id="UP001362999"/>
    </source>
</evidence>
<evidence type="ECO:0000256" key="1">
    <source>
        <dbReference type="SAM" id="Phobius"/>
    </source>
</evidence>
<dbReference type="AlphaFoldDB" id="A0AAW0E026"/>
<keyword evidence="1" id="KW-0812">Transmembrane</keyword>
<organism evidence="2 3">
    <name type="scientific">Favolaschia claudopus</name>
    <dbReference type="NCBI Taxonomy" id="2862362"/>
    <lineage>
        <taxon>Eukaryota</taxon>
        <taxon>Fungi</taxon>
        <taxon>Dikarya</taxon>
        <taxon>Basidiomycota</taxon>
        <taxon>Agaricomycotina</taxon>
        <taxon>Agaricomycetes</taxon>
        <taxon>Agaricomycetidae</taxon>
        <taxon>Agaricales</taxon>
        <taxon>Marasmiineae</taxon>
        <taxon>Mycenaceae</taxon>
        <taxon>Favolaschia</taxon>
    </lineage>
</organism>
<sequence>MPRRRALVARPTESITVSSTASTTVSLPPSAPPAVTSSTVITSILFPNNDPTVISTASAVHTTIAQILSTTTPSTTVHRASRTTTASPSSIDTALVGTTGTIDSLPNTSSSLRSTSSAVAAPSVTMSLAPVVHKSKNIGKYVGYTIGAVFLFALLSSFLSTYRRHRRYMRKRPRPSVFTGTSISNTQLNVSRKSSFAQALMRSVSTRSFDAYALTNGPPPLPPYLGGSQPSSLDITTQGGRPVLPVSRPYRPLPPTPIQRHSVCAGNPVVFHSNVPPPTVDPRNCSPHVLFSSGNSQTSDFRWHSESYCQ</sequence>
<name>A0AAW0E026_9AGAR</name>
<proteinExistence type="predicted"/>
<reference evidence="2 3" key="1">
    <citation type="journal article" date="2024" name="J Genomics">
        <title>Draft genome sequencing and assembly of Favolaschia claudopus CIRM-BRFM 2984 isolated from oak limbs.</title>
        <authorList>
            <person name="Navarro D."/>
            <person name="Drula E."/>
            <person name="Chaduli D."/>
            <person name="Cazenave R."/>
            <person name="Ahrendt S."/>
            <person name="Wang J."/>
            <person name="Lipzen A."/>
            <person name="Daum C."/>
            <person name="Barry K."/>
            <person name="Grigoriev I.V."/>
            <person name="Favel A."/>
            <person name="Rosso M.N."/>
            <person name="Martin F."/>
        </authorList>
    </citation>
    <scope>NUCLEOTIDE SEQUENCE [LARGE SCALE GENOMIC DNA]</scope>
    <source>
        <strain evidence="2 3">CIRM-BRFM 2984</strain>
    </source>
</reference>
<keyword evidence="1" id="KW-1133">Transmembrane helix</keyword>
<evidence type="ECO:0008006" key="4">
    <source>
        <dbReference type="Google" id="ProtNLM"/>
    </source>
</evidence>
<evidence type="ECO:0000313" key="2">
    <source>
        <dbReference type="EMBL" id="KAK7057227.1"/>
    </source>
</evidence>
<dbReference type="EMBL" id="JAWWNJ010000004">
    <property type="protein sequence ID" value="KAK7057227.1"/>
    <property type="molecule type" value="Genomic_DNA"/>
</dbReference>
<accession>A0AAW0E026</accession>
<feature type="transmembrane region" description="Helical" evidence="1">
    <location>
        <begin position="141"/>
        <end position="162"/>
    </location>
</feature>
<gene>
    <name evidence="2" type="ORF">R3P38DRAFT_1167380</name>
</gene>
<keyword evidence="3" id="KW-1185">Reference proteome</keyword>
<dbReference type="Proteomes" id="UP001362999">
    <property type="component" value="Unassembled WGS sequence"/>
</dbReference>
<protein>
    <recommendedName>
        <fullName evidence="4">Transmembrane protein</fullName>
    </recommendedName>
</protein>